<dbReference type="AlphaFoldDB" id="A0A132MLM2"/>
<feature type="transmembrane region" description="Helical" evidence="2">
    <location>
        <begin position="73"/>
        <end position="98"/>
    </location>
</feature>
<dbReference type="Proteomes" id="UP000070188">
    <property type="component" value="Unassembled WGS sequence"/>
</dbReference>
<evidence type="ECO:0000256" key="1">
    <source>
        <dbReference type="SAM" id="MobiDB-lite"/>
    </source>
</evidence>
<sequence length="153" mass="16607">MTATTEAAPARTTRRTAERAEEAGKPGARKTATLHLPLVTVQFRAPQMHMPGRREMTDAGRTVTGFLPSPSRLAYYTGLGMVAAFGVIDWPVAVAIGAGTWIAQRGRREAAHEEEGGEQRAERKAGEQRAERKAGEEQAAEEKPARRSGRAKK</sequence>
<protein>
    <submittedName>
        <fullName evidence="3">Uncharacterized protein</fullName>
    </submittedName>
</protein>
<feature type="region of interest" description="Disordered" evidence="1">
    <location>
        <begin position="1"/>
        <end position="27"/>
    </location>
</feature>
<feature type="compositionally biased region" description="Basic and acidic residues" evidence="1">
    <location>
        <begin position="15"/>
        <end position="24"/>
    </location>
</feature>
<dbReference type="RefSeq" id="WP_141658655.1">
    <property type="nucleotide sequence ID" value="NZ_LAXD01000001.1"/>
</dbReference>
<organism evidence="3 4">
    <name type="scientific">Carbonactinospora thermoautotrophica</name>
    <dbReference type="NCBI Taxonomy" id="1469144"/>
    <lineage>
        <taxon>Bacteria</taxon>
        <taxon>Bacillati</taxon>
        <taxon>Actinomycetota</taxon>
        <taxon>Actinomycetes</taxon>
        <taxon>Kitasatosporales</taxon>
        <taxon>Carbonactinosporaceae</taxon>
        <taxon>Carbonactinospora</taxon>
    </lineage>
</organism>
<dbReference type="PATRIC" id="fig|1469144.10.peg.438"/>
<dbReference type="OrthoDB" id="3699503at2"/>
<comment type="caution">
    <text evidence="3">The sequence shown here is derived from an EMBL/GenBank/DDBJ whole genome shotgun (WGS) entry which is preliminary data.</text>
</comment>
<evidence type="ECO:0000313" key="3">
    <source>
        <dbReference type="EMBL" id="KWW98726.1"/>
    </source>
</evidence>
<accession>A0A132MLM2</accession>
<keyword evidence="4" id="KW-1185">Reference proteome</keyword>
<feature type="region of interest" description="Disordered" evidence="1">
    <location>
        <begin position="105"/>
        <end position="153"/>
    </location>
</feature>
<gene>
    <name evidence="3" type="ORF">LI90_355</name>
</gene>
<reference evidence="4" key="1">
    <citation type="submission" date="2015-04" db="EMBL/GenBank/DDBJ databases">
        <title>Physiological reanalysis, assessment of diazotrophy, and genome sequences of multiple isolates of Streptomyces thermoautotrophicus.</title>
        <authorList>
            <person name="MacKellar D.C."/>
            <person name="Lieber L."/>
            <person name="Norman J."/>
            <person name="Bolger A."/>
            <person name="Tobin C."/>
            <person name="Murray J.W."/>
            <person name="Chang R."/>
            <person name="Ford T."/>
            <person name="Nguyen P.Q."/>
            <person name="Woodward J."/>
            <person name="Permingeat H."/>
            <person name="Joshi N.S."/>
            <person name="Silver P.A."/>
            <person name="Usadel B."/>
            <person name="Rutherford A.W."/>
            <person name="Friesen M."/>
            <person name="Prell J."/>
        </authorList>
    </citation>
    <scope>NUCLEOTIDE SEQUENCE [LARGE SCALE GENOMIC DNA]</scope>
    <source>
        <strain evidence="4">H1</strain>
    </source>
</reference>
<feature type="compositionally biased region" description="Low complexity" evidence="1">
    <location>
        <begin position="1"/>
        <end position="11"/>
    </location>
</feature>
<proteinExistence type="predicted"/>
<keyword evidence="2" id="KW-0812">Transmembrane</keyword>
<name>A0A132MLM2_9ACTN</name>
<dbReference type="EMBL" id="LAXD01000001">
    <property type="protein sequence ID" value="KWW98726.1"/>
    <property type="molecule type" value="Genomic_DNA"/>
</dbReference>
<evidence type="ECO:0000256" key="2">
    <source>
        <dbReference type="SAM" id="Phobius"/>
    </source>
</evidence>
<dbReference type="STRING" id="1469144.LI90_355"/>
<keyword evidence="2" id="KW-0472">Membrane</keyword>
<keyword evidence="2" id="KW-1133">Transmembrane helix</keyword>
<evidence type="ECO:0000313" key="4">
    <source>
        <dbReference type="Proteomes" id="UP000070188"/>
    </source>
</evidence>
<feature type="compositionally biased region" description="Basic and acidic residues" evidence="1">
    <location>
        <begin position="106"/>
        <end position="145"/>
    </location>
</feature>